<dbReference type="InterPro" id="IPR051887">
    <property type="entry name" value="GH18_Domain-Containing"/>
</dbReference>
<name>A0A976NY98_BRELC</name>
<dbReference type="InterPro" id="IPR011583">
    <property type="entry name" value="Chitinase_II/V-like_cat"/>
</dbReference>
<dbReference type="GO" id="GO:0008061">
    <property type="term" value="F:chitin binding"/>
    <property type="evidence" value="ECO:0007669"/>
    <property type="project" value="InterPro"/>
</dbReference>
<dbReference type="Gene3D" id="3.20.20.80">
    <property type="entry name" value="Glycosidases"/>
    <property type="match status" value="2"/>
</dbReference>
<accession>A0A976NY98</accession>
<dbReference type="PROSITE" id="PS51910">
    <property type="entry name" value="GH18_2"/>
    <property type="match status" value="1"/>
</dbReference>
<dbReference type="SUPFAM" id="SSF51445">
    <property type="entry name" value="(Trans)glycosidases"/>
    <property type="match status" value="1"/>
</dbReference>
<keyword evidence="2" id="KW-0326">Glycosidase</keyword>
<evidence type="ECO:0000256" key="2">
    <source>
        <dbReference type="ARBA" id="ARBA00023295"/>
    </source>
</evidence>
<dbReference type="KEGG" id="blac:94347191"/>
<dbReference type="OrthoDB" id="73875at2759"/>
<dbReference type="InterPro" id="IPR001223">
    <property type="entry name" value="Glyco_hydro18_cat"/>
</dbReference>
<evidence type="ECO:0000259" key="3">
    <source>
        <dbReference type="PROSITE" id="PS51910"/>
    </source>
</evidence>
<dbReference type="Gene3D" id="3.10.50.10">
    <property type="match status" value="1"/>
</dbReference>
<dbReference type="PANTHER" id="PTHR46290">
    <property type="entry name" value="DI-N-ACETYLCHITOBIASE"/>
    <property type="match status" value="1"/>
</dbReference>
<dbReference type="RefSeq" id="XP_067821837.1">
    <property type="nucleotide sequence ID" value="XM_067961520.1"/>
</dbReference>
<organism evidence="4 5">
    <name type="scientific">Bremia lactucae</name>
    <name type="common">Lettuce downy mildew</name>
    <dbReference type="NCBI Taxonomy" id="4779"/>
    <lineage>
        <taxon>Eukaryota</taxon>
        <taxon>Sar</taxon>
        <taxon>Stramenopiles</taxon>
        <taxon>Oomycota</taxon>
        <taxon>Peronosporomycetes</taxon>
        <taxon>Peronosporales</taxon>
        <taxon>Peronosporaceae</taxon>
        <taxon>Bremia</taxon>
    </lineage>
</organism>
<proteinExistence type="predicted"/>
<dbReference type="PANTHER" id="PTHR46290:SF1">
    <property type="entry name" value="DI-N-ACETYLCHITOBIASE"/>
    <property type="match status" value="1"/>
</dbReference>
<evidence type="ECO:0000313" key="4">
    <source>
        <dbReference type="EMBL" id="TDH72338.1"/>
    </source>
</evidence>
<dbReference type="EMBL" id="SHOA02000038">
    <property type="protein sequence ID" value="TDH72338.1"/>
    <property type="molecule type" value="Genomic_DNA"/>
</dbReference>
<evidence type="ECO:0000256" key="1">
    <source>
        <dbReference type="ARBA" id="ARBA00022801"/>
    </source>
</evidence>
<dbReference type="GO" id="GO:0005615">
    <property type="term" value="C:extracellular space"/>
    <property type="evidence" value="ECO:0007669"/>
    <property type="project" value="TreeGrafter"/>
</dbReference>
<dbReference type="GO" id="GO:0016798">
    <property type="term" value="F:hydrolase activity, acting on glycosyl bonds"/>
    <property type="evidence" value="ECO:0007669"/>
    <property type="project" value="UniProtKB-KW"/>
</dbReference>
<gene>
    <name evidence="4" type="ORF">CCR75_003425</name>
</gene>
<dbReference type="InterPro" id="IPR017853">
    <property type="entry name" value="GH"/>
</dbReference>
<reference evidence="4 5" key="1">
    <citation type="journal article" date="2021" name="Genome Biol.">
        <title>AFLAP: assembly-free linkage analysis pipeline using k-mers from genome sequencing data.</title>
        <authorList>
            <person name="Fletcher K."/>
            <person name="Zhang L."/>
            <person name="Gil J."/>
            <person name="Han R."/>
            <person name="Cavanaugh K."/>
            <person name="Michelmore R."/>
        </authorList>
    </citation>
    <scope>NUCLEOTIDE SEQUENCE [LARGE SCALE GENOMIC DNA]</scope>
    <source>
        <strain evidence="4 5">SF5</strain>
    </source>
</reference>
<keyword evidence="5" id="KW-1185">Reference proteome</keyword>
<feature type="domain" description="GH18" evidence="3">
    <location>
        <begin position="6"/>
        <end position="359"/>
    </location>
</feature>
<dbReference type="GO" id="GO:0009313">
    <property type="term" value="P:oligosaccharide catabolic process"/>
    <property type="evidence" value="ECO:0007669"/>
    <property type="project" value="TreeGrafter"/>
</dbReference>
<dbReference type="SMART" id="SM00636">
    <property type="entry name" value="Glyco_18"/>
    <property type="match status" value="1"/>
</dbReference>
<dbReference type="Proteomes" id="UP000294530">
    <property type="component" value="Unassembled WGS sequence"/>
</dbReference>
<dbReference type="GeneID" id="94347191"/>
<comment type="caution">
    <text evidence="4">The sequence shown here is derived from an EMBL/GenBank/DDBJ whole genome shotgun (WGS) entry which is preliminary data.</text>
</comment>
<dbReference type="AlphaFoldDB" id="A0A976NY98"/>
<protein>
    <recommendedName>
        <fullName evidence="3">GH18 domain-containing protein</fullName>
    </recommendedName>
</protein>
<dbReference type="Pfam" id="PF00704">
    <property type="entry name" value="Glyco_hydro_18"/>
    <property type="match status" value="1"/>
</dbReference>
<keyword evidence="1" id="KW-0378">Hydrolase</keyword>
<evidence type="ECO:0000313" key="5">
    <source>
        <dbReference type="Proteomes" id="UP000294530"/>
    </source>
</evidence>
<sequence length="359" mass="40851">MYTALGLVASTLTQEEQNRLNKCPCTSDFGSKSLCLPVDFSIEKPRKEVFAFSITTENKWKNYDWDTVTTVAWNEDKKLLCHAHSKGVKVVVKHNFDDTSQLCNASARQEWIKATYEKNVDNYADGVNIDTEKPMHGITSQFLALLMLELRQELKQHALTRHAQVTFGVPWAPRGVDGRFYPWRELAAAADFLFVMSYDIRSQVYDEFLLGYDIPPSKLVLGVPWYGYRYPCLQGQLSAATIDDASWCQIQPAPFFGAPCSDAAGTQVNYGNVRRLMKSQGLIEQWDPTTLSPFVWYSSPEGGRSQIWFDNLRSLEAKHALMRELGLRGVGMWHADALDYSLANDSQVMWRWLADAFRS</sequence>
<dbReference type="InterPro" id="IPR029070">
    <property type="entry name" value="Chitinase_insertion_sf"/>
</dbReference>